<dbReference type="InterPro" id="IPR055152">
    <property type="entry name" value="Transketolase-like_C_2"/>
</dbReference>
<keyword evidence="8" id="KW-1185">Reference proteome</keyword>
<proteinExistence type="predicted"/>
<evidence type="ECO:0000313" key="8">
    <source>
        <dbReference type="Proteomes" id="UP000253769"/>
    </source>
</evidence>
<gene>
    <name evidence="7" type="primary">aceE</name>
    <name evidence="7" type="ORF">DV711_10275</name>
</gene>
<accession>A0A369WLH0</accession>
<organism evidence="7 8">
    <name type="scientific">Motiliproteus coralliicola</name>
    <dbReference type="NCBI Taxonomy" id="2283196"/>
    <lineage>
        <taxon>Bacteria</taxon>
        <taxon>Pseudomonadati</taxon>
        <taxon>Pseudomonadota</taxon>
        <taxon>Gammaproteobacteria</taxon>
        <taxon>Oceanospirillales</taxon>
        <taxon>Oceanospirillaceae</taxon>
        <taxon>Motiliproteus</taxon>
    </lineage>
</organism>
<dbReference type="PANTHER" id="PTHR43825:SF3">
    <property type="entry name" value="PYRUVATE DEHYDROGENASE E1 COMPONENT"/>
    <property type="match status" value="1"/>
</dbReference>
<sequence>MNPCHADTAYSAEEQELENSEWIEALDYIFHEQGEGRSREMLRLLQNHLLKKGVSLAEATLNTPYRNTIAPQQQPGYPGDIALEQKIENIIRWNAMAMVLQANANGSGVGGHIATYQSAATALEVCFNHWFQSRSPDYGGDILMVQAHAAPGLYARGYLENRITEQQLVNFRRELQPGGGLPSYPHPRRLPDFWQLPSASMGLSTPSAIYQARFMKYLENRGIKPANGGKVWCFIGDGESDEPEVLGTINMATRDNLDNLVMVINCNLQRLDGPVRGNGKIIQELERSYRGAGWDVIKVIWGSEWDELFSRDQDGLLQARMDRAVDGDYQFYTVSDGKTVREHWIDGDPRLAELMKTLNDDEIRLIRRGGHDRKKLYAAFDRASRNTGKPTVILMKTVKGEGMGSSAEGQNTAHQQKQFSAEDRIAIGRRFGIPLSDEQLAQAAFYKPAEDSPEALYLHRQRQQLNGYLPSRTTQQPRLTAPSLSLFQRAIDGTTREQSTTMAFVRMLASMMKDNALGRYIVPIVPDEARTFGMESLFNQFGIYSSEGQKYKPVDASSLLPYKEAKDGQLLQEGICEAGAMASFLAAGTAYANFGAPMIPFYTFYSIFGFQRVGDMIWSCSDAMAKGFLLGGTAGRTTLNGEGLQHQDGHSHVIAATVPNLRSYDPAFAYELAVIVRDGIERMYQNDENIFYYLTLYNENYPMPAMPADDDNINIEQDILNGLYRFQADSSEGHKVHLFGSGSLMQEVLKAAELLRGFGCSTDIWSVTSYTELLRQAEQSERLNRLNPESPVQNHIERQLADEQGIIVACSDYMKILPDSIARWLPLPQVSLGTDGFGLSESRPDLRDHFEVDARYIAWTALTELYRQGTLTLDSLQQARSQLQIPTSKLDPASL</sequence>
<comment type="cofactor">
    <cofactor evidence="1 3">
        <name>thiamine diphosphate</name>
        <dbReference type="ChEBI" id="CHEBI:58937"/>
    </cofactor>
</comment>
<keyword evidence="3 7" id="KW-0560">Oxidoreductase</keyword>
<protein>
    <recommendedName>
        <fullName evidence="3">Pyruvate dehydrogenase E1 component</fullName>
        <ecNumber evidence="3">1.2.4.1</ecNumber>
    </recommendedName>
</protein>
<dbReference type="InterPro" id="IPR009014">
    <property type="entry name" value="Transketo_C/PFOR_II"/>
</dbReference>
<feature type="binding site" evidence="4">
    <location>
        <position position="269"/>
    </location>
    <ligand>
        <name>Mg(2+)</name>
        <dbReference type="ChEBI" id="CHEBI:18420"/>
    </ligand>
</feature>
<dbReference type="GO" id="GO:0046872">
    <property type="term" value="F:metal ion binding"/>
    <property type="evidence" value="ECO:0007669"/>
    <property type="project" value="UniProtKB-KW"/>
</dbReference>
<evidence type="ECO:0000259" key="6">
    <source>
        <dbReference type="Pfam" id="PF22613"/>
    </source>
</evidence>
<evidence type="ECO:0000256" key="2">
    <source>
        <dbReference type="ARBA" id="ARBA00023052"/>
    </source>
</evidence>
<dbReference type="CDD" id="cd02017">
    <property type="entry name" value="TPP_E1_EcPDC_like"/>
    <property type="match status" value="1"/>
</dbReference>
<keyword evidence="3 7" id="KW-0670">Pyruvate</keyword>
<evidence type="ECO:0000256" key="4">
    <source>
        <dbReference type="PIRSR" id="PIRSR000156-1"/>
    </source>
</evidence>
<comment type="catalytic activity">
    <reaction evidence="3">
        <text>N(6)-[(R)-lipoyl]-L-lysyl-[protein] + pyruvate + H(+) = N(6)-[(R)-S(8)-acetyldihydrolipoyl]-L-lysyl-[protein] + CO2</text>
        <dbReference type="Rhea" id="RHEA:19189"/>
        <dbReference type="Rhea" id="RHEA-COMP:10474"/>
        <dbReference type="Rhea" id="RHEA-COMP:10478"/>
        <dbReference type="ChEBI" id="CHEBI:15361"/>
        <dbReference type="ChEBI" id="CHEBI:15378"/>
        <dbReference type="ChEBI" id="CHEBI:16526"/>
        <dbReference type="ChEBI" id="CHEBI:83099"/>
        <dbReference type="ChEBI" id="CHEBI:83111"/>
        <dbReference type="EC" id="1.2.4.1"/>
    </reaction>
</comment>
<dbReference type="OrthoDB" id="9759664at2"/>
<keyword evidence="4" id="KW-0479">Metal-binding</keyword>
<dbReference type="PANTHER" id="PTHR43825">
    <property type="entry name" value="PYRUVATE DEHYDROGENASE E1 COMPONENT"/>
    <property type="match status" value="1"/>
</dbReference>
<dbReference type="SUPFAM" id="SSF52922">
    <property type="entry name" value="TK C-terminal domain-like"/>
    <property type="match status" value="1"/>
</dbReference>
<comment type="caution">
    <text evidence="7">The sequence shown here is derived from an EMBL/GenBank/DDBJ whole genome shotgun (WGS) entry which is preliminary data.</text>
</comment>
<dbReference type="Pfam" id="PF17831">
    <property type="entry name" value="PDH_E1_M"/>
    <property type="match status" value="1"/>
</dbReference>
<dbReference type="Gene3D" id="3.40.50.920">
    <property type="match status" value="1"/>
</dbReference>
<dbReference type="FunFam" id="3.40.50.970:FF:000011">
    <property type="entry name" value="Pyruvate dehydrogenase E1 component"/>
    <property type="match status" value="1"/>
</dbReference>
<name>A0A369WLH0_9GAMM</name>
<feature type="domain" description="Pyruvate dehydrogenase E1 component middle" evidence="5">
    <location>
        <begin position="494"/>
        <end position="704"/>
    </location>
</feature>
<keyword evidence="4" id="KW-0460">Magnesium</keyword>
<dbReference type="PIRSF" id="PIRSF000156">
    <property type="entry name" value="Pyruvate_dh_E1"/>
    <property type="match status" value="1"/>
</dbReference>
<evidence type="ECO:0000313" key="7">
    <source>
        <dbReference type="EMBL" id="RDE22930.1"/>
    </source>
</evidence>
<dbReference type="InterPro" id="IPR051157">
    <property type="entry name" value="PDH/Transketolase"/>
</dbReference>
<reference evidence="7 8" key="1">
    <citation type="submission" date="2018-07" db="EMBL/GenBank/DDBJ databases">
        <title>Motiliproteus coralliicola sp. nov., a bacterium isolated from Coral.</title>
        <authorList>
            <person name="Wang G."/>
        </authorList>
    </citation>
    <scope>NUCLEOTIDE SEQUENCE [LARGE SCALE GENOMIC DNA]</scope>
    <source>
        <strain evidence="7 8">C34</strain>
    </source>
</reference>
<evidence type="ECO:0000256" key="1">
    <source>
        <dbReference type="ARBA" id="ARBA00001964"/>
    </source>
</evidence>
<comment type="function">
    <text evidence="3">Component of the pyruvate dehydrogenase (PDH) complex, that catalyzes the overall conversion of pyruvate to acetyl-CoA and CO(2).</text>
</comment>
<dbReference type="InterPro" id="IPR035807">
    <property type="entry name" value="PDC_E1_N"/>
</dbReference>
<dbReference type="Gene3D" id="3.40.50.970">
    <property type="match status" value="2"/>
</dbReference>
<dbReference type="InterPro" id="IPR029061">
    <property type="entry name" value="THDP-binding"/>
</dbReference>
<dbReference type="InterPro" id="IPR041621">
    <property type="entry name" value="PDH_E1_M"/>
</dbReference>
<dbReference type="InterPro" id="IPR004660">
    <property type="entry name" value="PDH_E1"/>
</dbReference>
<keyword evidence="2 3" id="KW-0786">Thiamine pyrophosphate</keyword>
<dbReference type="SUPFAM" id="SSF52518">
    <property type="entry name" value="Thiamin diphosphate-binding fold (THDP-binding)"/>
    <property type="match status" value="2"/>
</dbReference>
<feature type="domain" description="Transketolase-like C-terminal" evidence="6">
    <location>
        <begin position="722"/>
        <end position="853"/>
    </location>
</feature>
<dbReference type="AlphaFoldDB" id="A0A369WLH0"/>
<dbReference type="EMBL" id="QQOH01000002">
    <property type="protein sequence ID" value="RDE22930.1"/>
    <property type="molecule type" value="Genomic_DNA"/>
</dbReference>
<dbReference type="NCBIfam" id="TIGR00759">
    <property type="entry name" value="aceE"/>
    <property type="match status" value="1"/>
</dbReference>
<dbReference type="Pfam" id="PF22613">
    <property type="entry name" value="Transketolase_C_1"/>
    <property type="match status" value="1"/>
</dbReference>
<comment type="cofactor">
    <cofactor evidence="4">
        <name>Mg(2+)</name>
        <dbReference type="ChEBI" id="CHEBI:18420"/>
    </cofactor>
</comment>
<dbReference type="RefSeq" id="WP_114695564.1">
    <property type="nucleotide sequence ID" value="NZ_QQOH01000002.1"/>
</dbReference>
<feature type="binding site" evidence="4">
    <location>
        <position position="237"/>
    </location>
    <ligand>
        <name>Mg(2+)</name>
        <dbReference type="ChEBI" id="CHEBI:18420"/>
    </ligand>
</feature>
<dbReference type="Proteomes" id="UP000253769">
    <property type="component" value="Unassembled WGS sequence"/>
</dbReference>
<dbReference type="EC" id="1.2.4.1" evidence="3"/>
<dbReference type="GO" id="GO:0004739">
    <property type="term" value="F:pyruvate dehydrogenase (acetyl-transferring) activity"/>
    <property type="evidence" value="ECO:0007669"/>
    <property type="project" value="UniProtKB-EC"/>
</dbReference>
<feature type="binding site" evidence="4">
    <location>
        <position position="267"/>
    </location>
    <ligand>
        <name>Mg(2+)</name>
        <dbReference type="ChEBI" id="CHEBI:18420"/>
    </ligand>
</feature>
<evidence type="ECO:0000259" key="5">
    <source>
        <dbReference type="Pfam" id="PF17831"/>
    </source>
</evidence>
<evidence type="ECO:0000256" key="3">
    <source>
        <dbReference type="PIRNR" id="PIRNR000156"/>
    </source>
</evidence>